<dbReference type="OrthoDB" id="9801609at2"/>
<accession>A0A1I4VKK6</accession>
<dbReference type="InterPro" id="IPR001296">
    <property type="entry name" value="Glyco_trans_1"/>
</dbReference>
<dbReference type="GO" id="GO:0016757">
    <property type="term" value="F:glycosyltransferase activity"/>
    <property type="evidence" value="ECO:0007669"/>
    <property type="project" value="UniProtKB-KW"/>
</dbReference>
<keyword evidence="5" id="KW-1185">Reference proteome</keyword>
<name>A0A1I4VKK6_9GAMM</name>
<dbReference type="FunFam" id="3.40.50.2000:FF:000119">
    <property type="entry name" value="Glycosyl transferase group 1"/>
    <property type="match status" value="1"/>
</dbReference>
<gene>
    <name evidence="4" type="ORF">SAMN05216289_102184</name>
</gene>
<dbReference type="PANTHER" id="PTHR46401">
    <property type="entry name" value="GLYCOSYLTRANSFERASE WBBK-RELATED"/>
    <property type="match status" value="1"/>
</dbReference>
<evidence type="ECO:0000313" key="4">
    <source>
        <dbReference type="EMBL" id="SFN01697.1"/>
    </source>
</evidence>
<dbReference type="AlphaFoldDB" id="A0A1I4VKK6"/>
<dbReference type="EMBL" id="FOVF01000002">
    <property type="protein sequence ID" value="SFN01697.1"/>
    <property type="molecule type" value="Genomic_DNA"/>
</dbReference>
<dbReference type="InterPro" id="IPR028098">
    <property type="entry name" value="Glyco_trans_4-like_N"/>
</dbReference>
<reference evidence="4 5" key="1">
    <citation type="submission" date="2016-10" db="EMBL/GenBank/DDBJ databases">
        <authorList>
            <person name="de Groot N.N."/>
        </authorList>
    </citation>
    <scope>NUCLEOTIDE SEQUENCE [LARGE SCALE GENOMIC DNA]</scope>
    <source>
        <strain evidence="4 5">CGMCC 1.7659</strain>
    </source>
</reference>
<dbReference type="Gene3D" id="3.40.50.2000">
    <property type="entry name" value="Glycogen Phosphorylase B"/>
    <property type="match status" value="2"/>
</dbReference>
<dbReference type="RefSeq" id="WP_092404451.1">
    <property type="nucleotide sequence ID" value="NZ_FOVF01000002.1"/>
</dbReference>
<dbReference type="STRING" id="578942.SAMN05216289_102184"/>
<dbReference type="PANTHER" id="PTHR46401:SF2">
    <property type="entry name" value="GLYCOSYLTRANSFERASE WBBK-RELATED"/>
    <property type="match status" value="1"/>
</dbReference>
<evidence type="ECO:0000259" key="2">
    <source>
        <dbReference type="Pfam" id="PF00534"/>
    </source>
</evidence>
<proteinExistence type="predicted"/>
<dbReference type="SUPFAM" id="SSF53756">
    <property type="entry name" value="UDP-Glycosyltransferase/glycogen phosphorylase"/>
    <property type="match status" value="1"/>
</dbReference>
<feature type="domain" description="Glycosyltransferase subfamily 4-like N-terminal" evidence="3">
    <location>
        <begin position="16"/>
        <end position="179"/>
    </location>
</feature>
<dbReference type="Proteomes" id="UP000198575">
    <property type="component" value="Unassembled WGS sequence"/>
</dbReference>
<dbReference type="GO" id="GO:0009103">
    <property type="term" value="P:lipopolysaccharide biosynthetic process"/>
    <property type="evidence" value="ECO:0007669"/>
    <property type="project" value="TreeGrafter"/>
</dbReference>
<dbReference type="CDD" id="cd03809">
    <property type="entry name" value="GT4_MtfB-like"/>
    <property type="match status" value="1"/>
</dbReference>
<protein>
    <submittedName>
        <fullName evidence="4">Alpha-1,3-rhamnosyl/mannosyltransferase</fullName>
    </submittedName>
</protein>
<feature type="domain" description="Glycosyl transferase family 1" evidence="2">
    <location>
        <begin position="202"/>
        <end position="346"/>
    </location>
</feature>
<evidence type="ECO:0000313" key="5">
    <source>
        <dbReference type="Proteomes" id="UP000198575"/>
    </source>
</evidence>
<sequence length="382" mass="42395">MRVIFNVDAISAPLTGIGRYALELAQGLARHASVEELRLYSAVRWVDDPADALRSNRLFASLRQNLPFKTRALEAYSRVRNTLFRAHTRKLHGFLLHTPNYILMPFDGPAVTTVHDLSAFNYPDTHPPERVRFLERHLPGTLERADRVITDSEFIAAEIHAKLGVPREKLRVIALGVDPRYRPHDEHELAEAMARHGLSHGAYLLVVATQEPRKNLVRLARAYAALPAPLRKRHPLVIVGARGWLSADLEKALAPLESSGAARRLGYVSEADLPLIYAGAHAFAFPSLYEGFGLPVLEALASGIPVLTSNVSSLPEICADIALCVDPFDPAALRDGLERLLEDEVWRRANAVRGVEHAAAFPWSRCVDETVAVYRELVRPGH</sequence>
<dbReference type="Pfam" id="PF00534">
    <property type="entry name" value="Glycos_transf_1"/>
    <property type="match status" value="1"/>
</dbReference>
<keyword evidence="4" id="KW-0328">Glycosyltransferase</keyword>
<organism evidence="4 5">
    <name type="scientific">Dokdonella immobilis</name>
    <dbReference type="NCBI Taxonomy" id="578942"/>
    <lineage>
        <taxon>Bacteria</taxon>
        <taxon>Pseudomonadati</taxon>
        <taxon>Pseudomonadota</taxon>
        <taxon>Gammaproteobacteria</taxon>
        <taxon>Lysobacterales</taxon>
        <taxon>Rhodanobacteraceae</taxon>
        <taxon>Dokdonella</taxon>
    </lineage>
</organism>
<dbReference type="Pfam" id="PF13439">
    <property type="entry name" value="Glyco_transf_4"/>
    <property type="match status" value="1"/>
</dbReference>
<evidence type="ECO:0000259" key="3">
    <source>
        <dbReference type="Pfam" id="PF13439"/>
    </source>
</evidence>
<keyword evidence="1 4" id="KW-0808">Transferase</keyword>
<evidence type="ECO:0000256" key="1">
    <source>
        <dbReference type="ARBA" id="ARBA00022679"/>
    </source>
</evidence>